<dbReference type="InterPro" id="IPR045235">
    <property type="entry name" value="PuuE_HpPgdA-like"/>
</dbReference>
<dbReference type="Gene3D" id="3.20.20.370">
    <property type="entry name" value="Glycoside hydrolase/deacetylase"/>
    <property type="match status" value="1"/>
</dbReference>
<dbReference type="PANTHER" id="PTHR47561:SF1">
    <property type="entry name" value="POLYSACCHARIDE DEACETYLASE FAMILY PROTEIN (AFU_ORTHOLOGUE AFUA_6G05030)"/>
    <property type="match status" value="1"/>
</dbReference>
<dbReference type="InterPro" id="IPR011330">
    <property type="entry name" value="Glyco_hydro/deAcase_b/a-brl"/>
</dbReference>
<evidence type="ECO:0000313" key="3">
    <source>
        <dbReference type="Proteomes" id="UP001596408"/>
    </source>
</evidence>
<accession>A0ABD5TX34</accession>
<dbReference type="InterPro" id="IPR002509">
    <property type="entry name" value="NODB_dom"/>
</dbReference>
<gene>
    <name evidence="2" type="ORF">ACFQEV_08865</name>
</gene>
<sequence>MTRSSGHPPTHAVSFDLEHWHSATLLADEVDDPVDRIRESVTTVLDLLARHDVCATFFVVGEVAADYPDLIRDIADAGHEIGSHGHTHTPLFDLSPDAFERELRESSAAIERASGVEPVGFRAPNFSVTRETQWALRVLASSEYRYDSSVFPVKTPMYGVSGAPIWPYIATEADPFRDRSEGTEDGIVEVPVSVAGSRLRVPIAGGFYVRVLPTWVLKRGIENLERLGIPAVLYFHPWEFNPEIRVGSPPFHSRFVSFHGIEKTEAKLDRLLDSFEWGTVEAVATRTAERHR</sequence>
<dbReference type="Pfam" id="PF01522">
    <property type="entry name" value="Polysacc_deac_1"/>
    <property type="match status" value="1"/>
</dbReference>
<keyword evidence="3" id="KW-1185">Reference proteome</keyword>
<protein>
    <submittedName>
        <fullName evidence="2">Polysaccharide deacetylase family protein</fullName>
    </submittedName>
</protein>
<proteinExistence type="predicted"/>
<name>A0ABD5TX34_9EURY</name>
<dbReference type="CDD" id="cd10941">
    <property type="entry name" value="CE4_PuuE_HpPgdA_like_2"/>
    <property type="match status" value="1"/>
</dbReference>
<dbReference type="PROSITE" id="PS51677">
    <property type="entry name" value="NODB"/>
    <property type="match status" value="1"/>
</dbReference>
<comment type="caution">
    <text evidence="2">The sequence shown here is derived from an EMBL/GenBank/DDBJ whole genome shotgun (WGS) entry which is preliminary data.</text>
</comment>
<dbReference type="InterPro" id="IPR022560">
    <property type="entry name" value="DUF3473"/>
</dbReference>
<dbReference type="SUPFAM" id="SSF88713">
    <property type="entry name" value="Glycoside hydrolase/deacetylase"/>
    <property type="match status" value="1"/>
</dbReference>
<feature type="domain" description="NodB homology" evidence="1">
    <location>
        <begin position="22"/>
        <end position="292"/>
    </location>
</feature>
<dbReference type="RefSeq" id="WP_379694984.1">
    <property type="nucleotide sequence ID" value="NZ_JBHSXH010000011.1"/>
</dbReference>
<reference evidence="2 3" key="1">
    <citation type="journal article" date="2019" name="Int. J. Syst. Evol. Microbiol.">
        <title>The Global Catalogue of Microorganisms (GCM) 10K type strain sequencing project: providing services to taxonomists for standard genome sequencing and annotation.</title>
        <authorList>
            <consortium name="The Broad Institute Genomics Platform"/>
            <consortium name="The Broad Institute Genome Sequencing Center for Infectious Disease"/>
            <person name="Wu L."/>
            <person name="Ma J."/>
        </authorList>
    </citation>
    <scope>NUCLEOTIDE SEQUENCE [LARGE SCALE GENOMIC DNA]</scope>
    <source>
        <strain evidence="2 3">YIM 94188</strain>
    </source>
</reference>
<evidence type="ECO:0000313" key="2">
    <source>
        <dbReference type="EMBL" id="MFC6825101.1"/>
    </source>
</evidence>
<dbReference type="Pfam" id="PF11959">
    <property type="entry name" value="DUF3473"/>
    <property type="match status" value="1"/>
</dbReference>
<organism evidence="2 3">
    <name type="scientific">Halopelagius fulvigenes</name>
    <dbReference type="NCBI Taxonomy" id="1198324"/>
    <lineage>
        <taxon>Archaea</taxon>
        <taxon>Methanobacteriati</taxon>
        <taxon>Methanobacteriota</taxon>
        <taxon>Stenosarchaea group</taxon>
        <taxon>Halobacteria</taxon>
        <taxon>Halobacteriales</taxon>
        <taxon>Haloferacaceae</taxon>
    </lineage>
</organism>
<evidence type="ECO:0000259" key="1">
    <source>
        <dbReference type="PROSITE" id="PS51677"/>
    </source>
</evidence>
<dbReference type="Proteomes" id="UP001596408">
    <property type="component" value="Unassembled WGS sequence"/>
</dbReference>
<dbReference type="AlphaFoldDB" id="A0ABD5TX34"/>
<dbReference type="PANTHER" id="PTHR47561">
    <property type="entry name" value="POLYSACCHARIDE DEACETYLASE FAMILY PROTEIN (AFU_ORTHOLOGUE AFUA_6G05030)"/>
    <property type="match status" value="1"/>
</dbReference>
<dbReference type="EMBL" id="JBHSXH010000011">
    <property type="protein sequence ID" value="MFC6825101.1"/>
    <property type="molecule type" value="Genomic_DNA"/>
</dbReference>